<gene>
    <name evidence="6" type="ORF">V6N12_017467</name>
</gene>
<feature type="compositionally biased region" description="Basic and acidic residues" evidence="3">
    <location>
        <begin position="1"/>
        <end position="10"/>
    </location>
</feature>
<feature type="compositionally biased region" description="Basic and acidic residues" evidence="3">
    <location>
        <begin position="59"/>
        <end position="75"/>
    </location>
</feature>
<dbReference type="Proteomes" id="UP001472677">
    <property type="component" value="Unassembled WGS sequence"/>
</dbReference>
<dbReference type="InterPro" id="IPR005516">
    <property type="entry name" value="Remorin_C"/>
</dbReference>
<protein>
    <recommendedName>
        <fullName evidence="8">Remorin</fullName>
    </recommendedName>
</protein>
<proteinExistence type="inferred from homology"/>
<dbReference type="PANTHER" id="PTHR31775:SF5">
    <property type="entry name" value="REMORIN 1.4"/>
    <property type="match status" value="1"/>
</dbReference>
<evidence type="ECO:0000313" key="7">
    <source>
        <dbReference type="Proteomes" id="UP001472677"/>
    </source>
</evidence>
<comment type="caution">
    <text evidence="6">The sequence shown here is derived from an EMBL/GenBank/DDBJ whole genome shotgun (WGS) entry which is preliminary data.</text>
</comment>
<feature type="domain" description="Remorin C-terminal" evidence="4">
    <location>
        <begin position="83"/>
        <end position="188"/>
    </location>
</feature>
<feature type="region of interest" description="Disordered" evidence="3">
    <location>
        <begin position="1"/>
        <end position="75"/>
    </location>
</feature>
<feature type="domain" description="Remorin N-terminal" evidence="5">
    <location>
        <begin position="26"/>
        <end position="79"/>
    </location>
</feature>
<sequence>MAEEELKKLDTPTPSESEQPPPQAPTDVSEENPTIPLPPTPELDLEKPAESAAIQKAAEPAEEKSTESSVDREAVLARVETEKRISLIKAWEESEKTKAENKAYKKLSSIDAWENSKKAALEAELKRIEEKIEKQKAEYVEKMKNKAALIHKEAEEKKAIVEAKRGEQLLKAEEIAAKYCATGTTPKKILASTHSRRQFSWLCLDLLKIIKRVSMWGKGDERHMMDRVHLTTMMREMRKRLREWRVVMGLRMSRLSEESDVLERKKVMAK</sequence>
<name>A0ABR2CFK6_9ROSI</name>
<evidence type="ECO:0000259" key="4">
    <source>
        <dbReference type="Pfam" id="PF03763"/>
    </source>
</evidence>
<dbReference type="InterPro" id="IPR005518">
    <property type="entry name" value="Remorin_N"/>
</dbReference>
<feature type="coiled-coil region" evidence="2">
    <location>
        <begin position="118"/>
        <end position="145"/>
    </location>
</feature>
<evidence type="ECO:0000256" key="2">
    <source>
        <dbReference type="SAM" id="Coils"/>
    </source>
</evidence>
<dbReference type="PANTHER" id="PTHR31775">
    <property type="entry name" value="OS02G0117200 PROTEIN"/>
    <property type="match status" value="1"/>
</dbReference>
<organism evidence="6 7">
    <name type="scientific">Hibiscus sabdariffa</name>
    <name type="common">roselle</name>
    <dbReference type="NCBI Taxonomy" id="183260"/>
    <lineage>
        <taxon>Eukaryota</taxon>
        <taxon>Viridiplantae</taxon>
        <taxon>Streptophyta</taxon>
        <taxon>Embryophyta</taxon>
        <taxon>Tracheophyta</taxon>
        <taxon>Spermatophyta</taxon>
        <taxon>Magnoliopsida</taxon>
        <taxon>eudicotyledons</taxon>
        <taxon>Gunneridae</taxon>
        <taxon>Pentapetalae</taxon>
        <taxon>rosids</taxon>
        <taxon>malvids</taxon>
        <taxon>Malvales</taxon>
        <taxon>Malvaceae</taxon>
        <taxon>Malvoideae</taxon>
        <taxon>Hibiscus</taxon>
    </lineage>
</organism>
<evidence type="ECO:0000259" key="5">
    <source>
        <dbReference type="Pfam" id="PF03766"/>
    </source>
</evidence>
<evidence type="ECO:0000256" key="3">
    <source>
        <dbReference type="SAM" id="MobiDB-lite"/>
    </source>
</evidence>
<evidence type="ECO:0000256" key="1">
    <source>
        <dbReference type="ARBA" id="ARBA00005711"/>
    </source>
</evidence>
<dbReference type="EMBL" id="JBBPBM010000053">
    <property type="protein sequence ID" value="KAK8518315.1"/>
    <property type="molecule type" value="Genomic_DNA"/>
</dbReference>
<evidence type="ECO:0000313" key="6">
    <source>
        <dbReference type="EMBL" id="KAK8518315.1"/>
    </source>
</evidence>
<keyword evidence="2" id="KW-0175">Coiled coil</keyword>
<evidence type="ECO:0008006" key="8">
    <source>
        <dbReference type="Google" id="ProtNLM"/>
    </source>
</evidence>
<reference evidence="6 7" key="1">
    <citation type="journal article" date="2024" name="G3 (Bethesda)">
        <title>Genome assembly of Hibiscus sabdariffa L. provides insights into metabolisms of medicinal natural products.</title>
        <authorList>
            <person name="Kim T."/>
        </authorList>
    </citation>
    <scope>NUCLEOTIDE SEQUENCE [LARGE SCALE GENOMIC DNA]</scope>
    <source>
        <strain evidence="6">TK-2024</strain>
        <tissue evidence="6">Old leaves</tissue>
    </source>
</reference>
<dbReference type="Pfam" id="PF03763">
    <property type="entry name" value="Remorin_C"/>
    <property type="match status" value="1"/>
</dbReference>
<keyword evidence="7" id="KW-1185">Reference proteome</keyword>
<accession>A0ABR2CFK6</accession>
<dbReference type="Pfam" id="PF03766">
    <property type="entry name" value="Remorin_N"/>
    <property type="match status" value="1"/>
</dbReference>
<comment type="similarity">
    <text evidence="1">Belongs to the remorin family.</text>
</comment>